<dbReference type="InterPro" id="IPR022272">
    <property type="entry name" value="Lipocalin_CS"/>
</dbReference>
<dbReference type="PROSITE" id="PS00213">
    <property type="entry name" value="LIPOCALIN"/>
    <property type="match status" value="1"/>
</dbReference>
<evidence type="ECO:0000256" key="12">
    <source>
        <dbReference type="PIRNR" id="PIRNR036893"/>
    </source>
</evidence>
<keyword evidence="6 12" id="KW-0472">Membrane</keyword>
<comment type="subunit">
    <text evidence="3 12">Homodimer.</text>
</comment>
<evidence type="ECO:0000256" key="9">
    <source>
        <dbReference type="ARBA" id="ARBA00023288"/>
    </source>
</evidence>
<dbReference type="PRINTS" id="PR01171">
    <property type="entry name" value="BCTLIPOCALIN"/>
</dbReference>
<comment type="similarity">
    <text evidence="2 12">Belongs to the calycin superfamily. Lipocalin family.</text>
</comment>
<comment type="subcellular location">
    <subcellularLocation>
        <location evidence="1">Cell outer membrane</location>
        <topology evidence="1">Lipid-anchor</topology>
    </subcellularLocation>
</comment>
<dbReference type="CDD" id="cd19438">
    <property type="entry name" value="lipocalin_Blc-like"/>
    <property type="match status" value="1"/>
</dbReference>
<evidence type="ECO:0000256" key="1">
    <source>
        <dbReference type="ARBA" id="ARBA00004459"/>
    </source>
</evidence>
<dbReference type="SUPFAM" id="SSF50814">
    <property type="entry name" value="Lipocalins"/>
    <property type="match status" value="1"/>
</dbReference>
<dbReference type="InterPro" id="IPR000566">
    <property type="entry name" value="Lipocln_cytosolic_FA-bd_dom"/>
</dbReference>
<dbReference type="Proteomes" id="UP000269041">
    <property type="component" value="Unassembled WGS sequence"/>
</dbReference>
<evidence type="ECO:0000256" key="10">
    <source>
        <dbReference type="ARBA" id="ARBA00057024"/>
    </source>
</evidence>
<dbReference type="InterPro" id="IPR047202">
    <property type="entry name" value="Lipocalin_Blc-like_dom"/>
</dbReference>
<evidence type="ECO:0000256" key="4">
    <source>
        <dbReference type="ARBA" id="ARBA00022729"/>
    </source>
</evidence>
<name>A0A3R9G487_9VIBR</name>
<dbReference type="PIRSF" id="PIRSF036893">
    <property type="entry name" value="Lipocalin_ApoD"/>
    <property type="match status" value="1"/>
</dbReference>
<dbReference type="Gene3D" id="2.40.128.20">
    <property type="match status" value="1"/>
</dbReference>
<keyword evidence="4" id="KW-0732">Signal</keyword>
<gene>
    <name evidence="14" type="ORF">EJA03_06870</name>
</gene>
<dbReference type="OrthoDB" id="9793905at2"/>
<evidence type="ECO:0000256" key="5">
    <source>
        <dbReference type="ARBA" id="ARBA00023121"/>
    </source>
</evidence>
<keyword evidence="15" id="KW-1185">Reference proteome</keyword>
<protein>
    <recommendedName>
        <fullName evidence="11 12">Outer membrane lipoprotein Blc</fullName>
    </recommendedName>
</protein>
<comment type="caution">
    <text evidence="14">The sequence shown here is derived from an EMBL/GenBank/DDBJ whole genome shotgun (WGS) entry which is preliminary data.</text>
</comment>
<feature type="domain" description="Lipocalin/cytosolic fatty-acid binding" evidence="13">
    <location>
        <begin position="30"/>
        <end position="168"/>
    </location>
</feature>
<dbReference type="PRINTS" id="PR00179">
    <property type="entry name" value="LIPOCALIN"/>
</dbReference>
<dbReference type="Pfam" id="PF08212">
    <property type="entry name" value="Lipocalin_2"/>
    <property type="match status" value="1"/>
</dbReference>
<organism evidence="14 15">
    <name type="scientific">Vibrio pectenicida</name>
    <dbReference type="NCBI Taxonomy" id="62763"/>
    <lineage>
        <taxon>Bacteria</taxon>
        <taxon>Pseudomonadati</taxon>
        <taxon>Pseudomonadota</taxon>
        <taxon>Gammaproteobacteria</taxon>
        <taxon>Vibrionales</taxon>
        <taxon>Vibrionaceae</taxon>
        <taxon>Vibrio</taxon>
    </lineage>
</organism>
<evidence type="ECO:0000256" key="2">
    <source>
        <dbReference type="ARBA" id="ARBA00006889"/>
    </source>
</evidence>
<dbReference type="PROSITE" id="PS51257">
    <property type="entry name" value="PROKAR_LIPOPROTEIN"/>
    <property type="match status" value="1"/>
</dbReference>
<dbReference type="InterPro" id="IPR002446">
    <property type="entry name" value="Lipocalin_bac"/>
</dbReference>
<sequence>MRNILIISVLFALSGCLGMPKNVEPVNNFELNNYLGTWYEIARLDHSFERGLSEVTAQYSLRDDGGVSVINRGYSSKDQEWKEAKGKAFFVNSSDEGYLKVSFFGPFYGSYVVFELDKDNYSYAFISGPNHDYLWLLSRTPTVSPDILEKFKQMSKERGFNIEEMIYVDFTHPTRIQ</sequence>
<dbReference type="PANTHER" id="PTHR10612:SF34">
    <property type="entry name" value="APOLIPOPROTEIN D"/>
    <property type="match status" value="1"/>
</dbReference>
<dbReference type="GO" id="GO:0006950">
    <property type="term" value="P:response to stress"/>
    <property type="evidence" value="ECO:0007669"/>
    <property type="project" value="UniProtKB-ARBA"/>
</dbReference>
<dbReference type="GO" id="GO:0008289">
    <property type="term" value="F:lipid binding"/>
    <property type="evidence" value="ECO:0007669"/>
    <property type="project" value="UniProtKB-UniRule"/>
</dbReference>
<dbReference type="RefSeq" id="WP_125320500.1">
    <property type="nucleotide sequence ID" value="NZ_AP024890.1"/>
</dbReference>
<evidence type="ECO:0000313" key="15">
    <source>
        <dbReference type="Proteomes" id="UP000269041"/>
    </source>
</evidence>
<evidence type="ECO:0000256" key="6">
    <source>
        <dbReference type="ARBA" id="ARBA00023136"/>
    </source>
</evidence>
<dbReference type="PANTHER" id="PTHR10612">
    <property type="entry name" value="APOLIPOPROTEIN D"/>
    <property type="match status" value="1"/>
</dbReference>
<evidence type="ECO:0000256" key="7">
    <source>
        <dbReference type="ARBA" id="ARBA00023139"/>
    </source>
</evidence>
<evidence type="ECO:0000256" key="3">
    <source>
        <dbReference type="ARBA" id="ARBA00011738"/>
    </source>
</evidence>
<proteinExistence type="inferred from homology"/>
<evidence type="ECO:0000256" key="11">
    <source>
        <dbReference type="ARBA" id="ARBA00071217"/>
    </source>
</evidence>
<accession>A0A3R9G487</accession>
<comment type="function">
    <text evidence="10 12">Involved in the storage or transport of lipids necessary for membrane maintenance under stressful conditions. Displays a binding preference for lysophospholipids.</text>
</comment>
<dbReference type="FunFam" id="2.40.128.20:FF:000002">
    <property type="entry name" value="Outer membrane lipoprotein Blc"/>
    <property type="match status" value="1"/>
</dbReference>
<evidence type="ECO:0000313" key="14">
    <source>
        <dbReference type="EMBL" id="RSD31820.1"/>
    </source>
</evidence>
<evidence type="ECO:0000256" key="8">
    <source>
        <dbReference type="ARBA" id="ARBA00023237"/>
    </source>
</evidence>
<dbReference type="InterPro" id="IPR022271">
    <property type="entry name" value="Lipocalin_ApoD"/>
</dbReference>
<reference evidence="14 15" key="1">
    <citation type="submission" date="2018-12" db="EMBL/GenBank/DDBJ databases">
        <title>Genomic taxonomy of the Vibrionaceae family.</title>
        <authorList>
            <person name="Gomez-Gil B."/>
            <person name="Enciso-Ibarra K."/>
        </authorList>
    </citation>
    <scope>NUCLEOTIDE SEQUENCE [LARGE SCALE GENOMIC DNA]</scope>
    <source>
        <strain evidence="14 15">CAIM 594</strain>
    </source>
</reference>
<dbReference type="EMBL" id="RSFA01000022">
    <property type="protein sequence ID" value="RSD31820.1"/>
    <property type="molecule type" value="Genomic_DNA"/>
</dbReference>
<dbReference type="GO" id="GO:0009279">
    <property type="term" value="C:cell outer membrane"/>
    <property type="evidence" value="ECO:0007669"/>
    <property type="project" value="UniProtKB-SubCell"/>
</dbReference>
<evidence type="ECO:0000259" key="13">
    <source>
        <dbReference type="Pfam" id="PF08212"/>
    </source>
</evidence>
<dbReference type="AlphaFoldDB" id="A0A3R9G487"/>
<keyword evidence="8 12" id="KW-0998">Cell outer membrane</keyword>
<keyword evidence="5 12" id="KW-0446">Lipid-binding</keyword>
<dbReference type="InterPro" id="IPR012674">
    <property type="entry name" value="Calycin"/>
</dbReference>
<keyword evidence="9 12" id="KW-0449">Lipoprotein</keyword>
<keyword evidence="7" id="KW-0564">Palmitate</keyword>